<dbReference type="EMBL" id="PVTR01000009">
    <property type="protein sequence ID" value="PRY86296.1"/>
    <property type="molecule type" value="Genomic_DNA"/>
</dbReference>
<dbReference type="RefSeq" id="WP_106134629.1">
    <property type="nucleotide sequence ID" value="NZ_PVTR01000009.1"/>
</dbReference>
<dbReference type="OrthoDB" id="1098767at2"/>
<name>A0A2T0WHX9_9BACT</name>
<protein>
    <submittedName>
        <fullName evidence="1">6-bladed beta-propeller protein</fullName>
    </submittedName>
</protein>
<dbReference type="Proteomes" id="UP000238157">
    <property type="component" value="Unassembled WGS sequence"/>
</dbReference>
<dbReference type="AlphaFoldDB" id="A0A2T0WHX9"/>
<accession>A0A2T0WHX9</accession>
<evidence type="ECO:0000313" key="1">
    <source>
        <dbReference type="EMBL" id="PRY86296.1"/>
    </source>
</evidence>
<sequence>MRISYILLTLLVIFIFNSCSTDSSNEYGLIEVDLNESRTGKYSDFFESIDYKILKTNEINPLVRPYSIRFSDSLIFVQDMVQNHILIFNSKGENISTIKNVGDGPNEYRSIDDFQLSNGNLWIKDGLAQKMLKFSLEGNLIETQKNEFLRGNFFKCDEFILYYLNNDPDYNGRILKVKDKEIEEFVDMDQWLQKRMVSHINGFINPKGSNSIYFMLPFTYEIAEFNRSSGVLRNLYRFDFKEFNIPKRIREEFGEIKGELDYAVENSAVYDLSNFLPIGSGYLVFLRQESGKSHFIFLNSEFGVEKQFSQFDNDLDGFVIKNMPWTFSEGKIYFTMHSRQFLNEYKIQFEEGLNSNQNIHKFYDENMEYFDDENLVLIGLTVK</sequence>
<comment type="caution">
    <text evidence="1">The sequence shown here is derived from an EMBL/GenBank/DDBJ whole genome shotgun (WGS) entry which is preliminary data.</text>
</comment>
<reference evidence="1 2" key="1">
    <citation type="submission" date="2018-03" db="EMBL/GenBank/DDBJ databases">
        <title>Genomic Encyclopedia of Archaeal and Bacterial Type Strains, Phase II (KMG-II): from individual species to whole genera.</title>
        <authorList>
            <person name="Goeker M."/>
        </authorList>
    </citation>
    <scope>NUCLEOTIDE SEQUENCE [LARGE SCALE GENOMIC DNA]</scope>
    <source>
        <strain evidence="1 2">DSM 27929</strain>
    </source>
</reference>
<organism evidence="1 2">
    <name type="scientific">Mongoliibacter ruber</name>
    <dbReference type="NCBI Taxonomy" id="1750599"/>
    <lineage>
        <taxon>Bacteria</taxon>
        <taxon>Pseudomonadati</taxon>
        <taxon>Bacteroidota</taxon>
        <taxon>Cytophagia</taxon>
        <taxon>Cytophagales</taxon>
        <taxon>Cyclobacteriaceae</taxon>
        <taxon>Mongoliibacter</taxon>
    </lineage>
</organism>
<dbReference type="Pfam" id="PF17170">
    <property type="entry name" value="DUF5128"/>
    <property type="match status" value="1"/>
</dbReference>
<proteinExistence type="predicted"/>
<evidence type="ECO:0000313" key="2">
    <source>
        <dbReference type="Proteomes" id="UP000238157"/>
    </source>
</evidence>
<dbReference type="SUPFAM" id="SSF63829">
    <property type="entry name" value="Calcium-dependent phosphotriesterase"/>
    <property type="match status" value="1"/>
</dbReference>
<keyword evidence="2" id="KW-1185">Reference proteome</keyword>
<gene>
    <name evidence="1" type="ORF">CLW00_109143</name>
</gene>